<accession>A0ABP6RA02</accession>
<dbReference type="InterPro" id="IPR001374">
    <property type="entry name" value="R3H_dom"/>
</dbReference>
<reference evidence="4" key="1">
    <citation type="journal article" date="2019" name="Int. J. Syst. Evol. Microbiol.">
        <title>The Global Catalogue of Microorganisms (GCM) 10K type strain sequencing project: providing services to taxonomists for standard genome sequencing and annotation.</title>
        <authorList>
            <consortium name="The Broad Institute Genomics Platform"/>
            <consortium name="The Broad Institute Genome Sequencing Center for Infectious Disease"/>
            <person name="Wu L."/>
            <person name="Ma J."/>
        </authorList>
    </citation>
    <scope>NUCLEOTIDE SEQUENCE [LARGE SCALE GENOMIC DNA]</scope>
    <source>
        <strain evidence="4">JCM 11483</strain>
    </source>
</reference>
<protein>
    <recommendedName>
        <fullName evidence="2">R3H domain-containing protein</fullName>
    </recommendedName>
</protein>
<dbReference type="Gene3D" id="3.30.300.20">
    <property type="match status" value="1"/>
</dbReference>
<dbReference type="InterPro" id="IPR015946">
    <property type="entry name" value="KH_dom-like_a/b"/>
</dbReference>
<dbReference type="InterPro" id="IPR039247">
    <property type="entry name" value="KhpB"/>
</dbReference>
<evidence type="ECO:0000259" key="2">
    <source>
        <dbReference type="PROSITE" id="PS51061"/>
    </source>
</evidence>
<dbReference type="Gene3D" id="3.30.1370.50">
    <property type="entry name" value="R3H-like domain"/>
    <property type="match status" value="1"/>
</dbReference>
<gene>
    <name evidence="3" type="ORF">GCM10020260_08320</name>
</gene>
<feature type="compositionally biased region" description="Basic and acidic residues" evidence="1">
    <location>
        <begin position="1"/>
        <end position="11"/>
    </location>
</feature>
<organism evidence="3 4">
    <name type="scientific">Nesterenkonia halobia</name>
    <dbReference type="NCBI Taxonomy" id="37922"/>
    <lineage>
        <taxon>Bacteria</taxon>
        <taxon>Bacillati</taxon>
        <taxon>Actinomycetota</taxon>
        <taxon>Actinomycetes</taxon>
        <taxon>Micrococcales</taxon>
        <taxon>Micrococcaceae</taxon>
        <taxon>Nesterenkonia</taxon>
    </lineage>
</organism>
<keyword evidence="4" id="KW-1185">Reference proteome</keyword>
<comment type="caution">
    <text evidence="3">The sequence shown here is derived from an EMBL/GenBank/DDBJ whole genome shotgun (WGS) entry which is preliminary data.</text>
</comment>
<dbReference type="InterPro" id="IPR034079">
    <property type="entry name" value="R3H_KhpB"/>
</dbReference>
<dbReference type="SUPFAM" id="SSF82708">
    <property type="entry name" value="R3H domain"/>
    <property type="match status" value="1"/>
</dbReference>
<dbReference type="InterPro" id="IPR036867">
    <property type="entry name" value="R3H_dom_sf"/>
</dbReference>
<feature type="compositionally biased region" description="Acidic residues" evidence="1">
    <location>
        <begin position="33"/>
        <end position="75"/>
    </location>
</feature>
<dbReference type="PANTHER" id="PTHR35800">
    <property type="entry name" value="PROTEIN JAG"/>
    <property type="match status" value="1"/>
</dbReference>
<evidence type="ECO:0000256" key="1">
    <source>
        <dbReference type="SAM" id="MobiDB-lite"/>
    </source>
</evidence>
<dbReference type="PANTHER" id="PTHR35800:SF1">
    <property type="entry name" value="RNA-BINDING PROTEIN KHPB"/>
    <property type="match status" value="1"/>
</dbReference>
<proteinExistence type="predicted"/>
<sequence length="223" mass="24310">MSQTRTEHPEDAEQADQAEQASAAAPQDPRQDDAEDDRTEDDAGAAEETDQAEGADDAEGGESAEDAEEQDAPDEGDIAADYLEELLDIVDLDGDIDIEVRGERTYVSVVAEEGEEELDDLVGRRGEVLDALQELTRLAVLTATGGRTRLVLDVAGHRETRRGELKEQADDAVEKVRENGQDVHLEPMSSYERKIVHDFIAEAGLVSESEGEGKRRHVVVTAE</sequence>
<feature type="region of interest" description="Disordered" evidence="1">
    <location>
        <begin position="1"/>
        <end position="75"/>
    </location>
</feature>
<evidence type="ECO:0000313" key="4">
    <source>
        <dbReference type="Proteomes" id="UP001501736"/>
    </source>
</evidence>
<dbReference type="RefSeq" id="WP_344718490.1">
    <property type="nucleotide sequence ID" value="NZ_BAAAYG010000003.1"/>
</dbReference>
<dbReference type="SMART" id="SM00393">
    <property type="entry name" value="R3H"/>
    <property type="match status" value="1"/>
</dbReference>
<dbReference type="EMBL" id="BAAAYG010000003">
    <property type="protein sequence ID" value="GAA3281990.1"/>
    <property type="molecule type" value="Genomic_DNA"/>
</dbReference>
<dbReference type="CDD" id="cd02644">
    <property type="entry name" value="R3H_jag"/>
    <property type="match status" value="1"/>
</dbReference>
<dbReference type="Pfam" id="PF01424">
    <property type="entry name" value="R3H"/>
    <property type="match status" value="1"/>
</dbReference>
<dbReference type="CDD" id="cd02414">
    <property type="entry name" value="KH-II_Jag"/>
    <property type="match status" value="1"/>
</dbReference>
<name>A0ABP6RA02_9MICC</name>
<feature type="compositionally biased region" description="Low complexity" evidence="1">
    <location>
        <begin position="17"/>
        <end position="28"/>
    </location>
</feature>
<dbReference type="Proteomes" id="UP001501736">
    <property type="component" value="Unassembled WGS sequence"/>
</dbReference>
<feature type="domain" description="R3H" evidence="2">
    <location>
        <begin position="159"/>
        <end position="223"/>
    </location>
</feature>
<dbReference type="InterPro" id="IPR038008">
    <property type="entry name" value="Jag_KH"/>
</dbReference>
<dbReference type="PROSITE" id="PS51061">
    <property type="entry name" value="R3H"/>
    <property type="match status" value="1"/>
</dbReference>
<evidence type="ECO:0000313" key="3">
    <source>
        <dbReference type="EMBL" id="GAA3281990.1"/>
    </source>
</evidence>